<keyword evidence="9" id="KW-0732">Signal</keyword>
<dbReference type="PIRSF" id="PIRSF000005">
    <property type="entry name" value="Cytochrome_c4"/>
    <property type="match status" value="1"/>
</dbReference>
<comment type="PTM">
    <text evidence="6">Binds 2 heme c groups covalently per subunit.</text>
</comment>
<dbReference type="GO" id="GO:0009055">
    <property type="term" value="F:electron transfer activity"/>
    <property type="evidence" value="ECO:0007669"/>
    <property type="project" value="InterPro"/>
</dbReference>
<organism evidence="11 12">
    <name type="scientific">Paraburkholderia phenazinium</name>
    <dbReference type="NCBI Taxonomy" id="60549"/>
    <lineage>
        <taxon>Bacteria</taxon>
        <taxon>Pseudomonadati</taxon>
        <taxon>Pseudomonadota</taxon>
        <taxon>Betaproteobacteria</taxon>
        <taxon>Burkholderiales</taxon>
        <taxon>Burkholderiaceae</taxon>
        <taxon>Paraburkholderia</taxon>
    </lineage>
</organism>
<dbReference type="Pfam" id="PF00034">
    <property type="entry name" value="Cytochrom_C"/>
    <property type="match status" value="1"/>
</dbReference>
<feature type="compositionally biased region" description="Low complexity" evidence="8">
    <location>
        <begin position="225"/>
        <end position="239"/>
    </location>
</feature>
<dbReference type="PANTHER" id="PTHR33751:SF11">
    <property type="entry name" value="BLL4483 PROTEIN"/>
    <property type="match status" value="1"/>
</dbReference>
<dbReference type="Proteomes" id="UP000199706">
    <property type="component" value="Unassembled WGS sequence"/>
</dbReference>
<dbReference type="Gene3D" id="1.10.760.10">
    <property type="entry name" value="Cytochrome c-like domain"/>
    <property type="match status" value="2"/>
</dbReference>
<accession>A0A1G8ASB0</accession>
<evidence type="ECO:0000256" key="8">
    <source>
        <dbReference type="SAM" id="MobiDB-lite"/>
    </source>
</evidence>
<dbReference type="EMBL" id="FNCJ01000008">
    <property type="protein sequence ID" value="SDH23606.1"/>
    <property type="molecule type" value="Genomic_DNA"/>
</dbReference>
<evidence type="ECO:0000256" key="9">
    <source>
        <dbReference type="SAM" id="SignalP"/>
    </source>
</evidence>
<feature type="domain" description="Cytochrome c" evidence="10">
    <location>
        <begin position="32"/>
        <end position="223"/>
    </location>
</feature>
<feature type="binding site" description="axial binding residue" evidence="7">
    <location>
        <position position="56"/>
    </location>
    <ligand>
        <name>heme c</name>
        <dbReference type="ChEBI" id="CHEBI:61717"/>
        <label>1</label>
    </ligand>
    <ligandPart>
        <name>Fe</name>
        <dbReference type="ChEBI" id="CHEBI:18248"/>
    </ligandPart>
</feature>
<dbReference type="InterPro" id="IPR009056">
    <property type="entry name" value="Cyt_c-like_dom"/>
</dbReference>
<dbReference type="InterPro" id="IPR036909">
    <property type="entry name" value="Cyt_c-like_dom_sf"/>
</dbReference>
<feature type="region of interest" description="Disordered" evidence="8">
    <location>
        <begin position="225"/>
        <end position="247"/>
    </location>
</feature>
<evidence type="ECO:0000313" key="12">
    <source>
        <dbReference type="Proteomes" id="UP000199706"/>
    </source>
</evidence>
<evidence type="ECO:0000256" key="6">
    <source>
        <dbReference type="PIRSR" id="PIRSR000005-1"/>
    </source>
</evidence>
<proteinExistence type="predicted"/>
<evidence type="ECO:0000256" key="4">
    <source>
        <dbReference type="ARBA" id="ARBA00022982"/>
    </source>
</evidence>
<keyword evidence="4" id="KW-0249">Electron transport</keyword>
<keyword evidence="3 7" id="KW-0479">Metal-binding</keyword>
<feature type="binding site" description="axial binding residue" evidence="7">
    <location>
        <position position="200"/>
    </location>
    <ligand>
        <name>heme c</name>
        <dbReference type="ChEBI" id="CHEBI:61717"/>
        <label>2</label>
    </ligand>
    <ligandPart>
        <name>Fe</name>
        <dbReference type="ChEBI" id="CHEBI:18248"/>
    </ligandPart>
</feature>
<evidence type="ECO:0000256" key="1">
    <source>
        <dbReference type="ARBA" id="ARBA00022448"/>
    </source>
</evidence>
<dbReference type="PRINTS" id="PR00605">
    <property type="entry name" value="CYTCHROMECIC"/>
</dbReference>
<dbReference type="Pfam" id="PF13442">
    <property type="entry name" value="Cytochrome_CBB3"/>
    <property type="match status" value="1"/>
</dbReference>
<keyword evidence="1" id="KW-0813">Transport</keyword>
<feature type="binding site" description="covalent" evidence="6">
    <location>
        <position position="154"/>
    </location>
    <ligand>
        <name>heme c</name>
        <dbReference type="ChEBI" id="CHEBI:61717"/>
        <label>2</label>
    </ligand>
</feature>
<evidence type="ECO:0000256" key="3">
    <source>
        <dbReference type="ARBA" id="ARBA00022723"/>
    </source>
</evidence>
<reference evidence="11 12" key="1">
    <citation type="submission" date="2016-10" db="EMBL/GenBank/DDBJ databases">
        <authorList>
            <person name="de Groot N.N."/>
        </authorList>
    </citation>
    <scope>NUCLEOTIDE SEQUENCE [LARGE SCALE GENOMIC DNA]</scope>
    <source>
        <strain evidence="11 12">LMG 2247</strain>
    </source>
</reference>
<dbReference type="GO" id="GO:0042597">
    <property type="term" value="C:periplasmic space"/>
    <property type="evidence" value="ECO:0007669"/>
    <property type="project" value="InterPro"/>
</dbReference>
<evidence type="ECO:0000256" key="5">
    <source>
        <dbReference type="ARBA" id="ARBA00023004"/>
    </source>
</evidence>
<dbReference type="GO" id="GO:0020037">
    <property type="term" value="F:heme binding"/>
    <property type="evidence" value="ECO:0007669"/>
    <property type="project" value="InterPro"/>
</dbReference>
<evidence type="ECO:0000256" key="7">
    <source>
        <dbReference type="PIRSR" id="PIRSR000005-2"/>
    </source>
</evidence>
<gene>
    <name evidence="11" type="ORF">SAMN05216466_10866</name>
</gene>
<evidence type="ECO:0000259" key="10">
    <source>
        <dbReference type="PROSITE" id="PS51007"/>
    </source>
</evidence>
<name>A0A1G8ASB0_9BURK</name>
<keyword evidence="2 6" id="KW-0349">Heme</keyword>
<feature type="binding site" description="covalent" evidence="6">
    <location>
        <position position="157"/>
    </location>
    <ligand>
        <name>heme c</name>
        <dbReference type="ChEBI" id="CHEBI:61717"/>
        <label>2</label>
    </ligand>
</feature>
<dbReference type="InterPro" id="IPR008168">
    <property type="entry name" value="Cyt_C_IC"/>
</dbReference>
<feature type="signal peptide" evidence="9">
    <location>
        <begin position="1"/>
        <end position="29"/>
    </location>
</feature>
<feature type="chain" id="PRO_5011660947" evidence="9">
    <location>
        <begin position="30"/>
        <end position="247"/>
    </location>
</feature>
<feature type="binding site" description="covalent" evidence="6">
    <location>
        <position position="55"/>
    </location>
    <ligand>
        <name>heme c</name>
        <dbReference type="ChEBI" id="CHEBI:61717"/>
        <label>1</label>
    </ligand>
</feature>
<dbReference type="OrthoDB" id="9773456at2"/>
<feature type="binding site" description="axial binding residue" evidence="7">
    <location>
        <position position="158"/>
    </location>
    <ligand>
        <name>heme c</name>
        <dbReference type="ChEBI" id="CHEBI:61717"/>
        <label>2</label>
    </ligand>
    <ligandPart>
        <name>Fe</name>
        <dbReference type="ChEBI" id="CHEBI:18248"/>
    </ligandPart>
</feature>
<dbReference type="InterPro" id="IPR050597">
    <property type="entry name" value="Cytochrome_c_Oxidase_Subunit"/>
</dbReference>
<sequence>MNPRRIYRKAVRLAGCFIGLAAVSSLSFAAADSVPAGKIIALQGTANGVTACVGCHGANGEGNTAAGFPRLAGLSASYLADQLTAFASAQRQNAIMQPQAKLLSPDERVAVAQYFSQLPAPAGLPSADRQGIQPSDAGAWLATRGRWDVELPACVQCHGPAGVGVAPTFPPLAGQPAAYLASQLLAWKKGLRPPGPMGLMPAVAAKLSDADITAVAAYYAGEAPTPGGAGNAAGAAAGTVTPQGSGQ</sequence>
<keyword evidence="5 7" id="KW-0408">Iron</keyword>
<feature type="binding site" description="axial binding residue" evidence="7">
    <location>
        <position position="96"/>
    </location>
    <ligand>
        <name>heme c</name>
        <dbReference type="ChEBI" id="CHEBI:61717"/>
        <label>1</label>
    </ligand>
    <ligandPart>
        <name>Fe</name>
        <dbReference type="ChEBI" id="CHEBI:18248"/>
    </ligandPart>
</feature>
<dbReference type="PANTHER" id="PTHR33751">
    <property type="entry name" value="CBB3-TYPE CYTOCHROME C OXIDASE SUBUNIT FIXP"/>
    <property type="match status" value="1"/>
</dbReference>
<dbReference type="InterPro" id="IPR024167">
    <property type="entry name" value="Cytochrome_c4-like"/>
</dbReference>
<evidence type="ECO:0000313" key="11">
    <source>
        <dbReference type="EMBL" id="SDH23606.1"/>
    </source>
</evidence>
<dbReference type="SUPFAM" id="SSF46626">
    <property type="entry name" value="Cytochrome c"/>
    <property type="match status" value="2"/>
</dbReference>
<dbReference type="AlphaFoldDB" id="A0A1G8ASB0"/>
<dbReference type="GO" id="GO:0005506">
    <property type="term" value="F:iron ion binding"/>
    <property type="evidence" value="ECO:0007669"/>
    <property type="project" value="InterPro"/>
</dbReference>
<dbReference type="RefSeq" id="WP_090686058.1">
    <property type="nucleotide sequence ID" value="NZ_CADERL010000011.1"/>
</dbReference>
<evidence type="ECO:0000256" key="2">
    <source>
        <dbReference type="ARBA" id="ARBA00022617"/>
    </source>
</evidence>
<feature type="binding site" description="covalent" evidence="6">
    <location>
        <position position="52"/>
    </location>
    <ligand>
        <name>heme c</name>
        <dbReference type="ChEBI" id="CHEBI:61717"/>
        <label>1</label>
    </ligand>
</feature>
<protein>
    <submittedName>
        <fullName evidence="11">Cytochrome c553</fullName>
    </submittedName>
</protein>
<dbReference type="PROSITE" id="PS51007">
    <property type="entry name" value="CYTC"/>
    <property type="match status" value="1"/>
</dbReference>